<keyword evidence="2" id="KW-1185">Reference proteome</keyword>
<evidence type="ECO:0000313" key="1">
    <source>
        <dbReference type="EMBL" id="WLQ45134.1"/>
    </source>
</evidence>
<dbReference type="Proteomes" id="UP001229952">
    <property type="component" value="Chromosome"/>
</dbReference>
<dbReference type="RefSeq" id="WP_306092342.1">
    <property type="nucleotide sequence ID" value="NZ_CP120992.1"/>
</dbReference>
<proteinExistence type="predicted"/>
<evidence type="ECO:0000313" key="2">
    <source>
        <dbReference type="Proteomes" id="UP001229952"/>
    </source>
</evidence>
<name>A0ABY9IG02_9ACTN</name>
<protein>
    <submittedName>
        <fullName evidence="1">Uncharacterized protein</fullName>
    </submittedName>
</protein>
<accession>A0ABY9IG02</accession>
<organism evidence="1 2">
    <name type="scientific">Streptomyces laculatispora</name>
    <dbReference type="NCBI Taxonomy" id="887464"/>
    <lineage>
        <taxon>Bacteria</taxon>
        <taxon>Bacillati</taxon>
        <taxon>Actinomycetota</taxon>
        <taxon>Actinomycetes</taxon>
        <taxon>Kitasatosporales</taxon>
        <taxon>Streptomycetaceae</taxon>
        <taxon>Streptomyces</taxon>
    </lineage>
</organism>
<dbReference type="EMBL" id="CP120992">
    <property type="protein sequence ID" value="WLQ45134.1"/>
    <property type="molecule type" value="Genomic_DNA"/>
</dbReference>
<sequence length="117" mass="13916">MDEITKVLRREFDAEEGSFLLRLRGDLDWDRTAFTCLERAMRAACERSQSDEKLDRWVAEGFYEVATWVPSWTSHPNFPKPAPDAYFEDCLERFGDLANWFFRGWHDYSEGHVWTDL</sequence>
<reference evidence="1 2" key="1">
    <citation type="submission" date="2023-03" db="EMBL/GenBank/DDBJ databases">
        <title>Isolation and description of six Streptomyces strains from soil environments, able to metabolize different microbial glucans.</title>
        <authorList>
            <person name="Widen T."/>
            <person name="Larsbrink J."/>
        </authorList>
    </citation>
    <scope>NUCLEOTIDE SEQUENCE [LARGE SCALE GENOMIC DNA]</scope>
    <source>
        <strain evidence="1 2">Mut2</strain>
    </source>
</reference>
<gene>
    <name evidence="1" type="ORF">P8A22_37820</name>
</gene>